<evidence type="ECO:0000256" key="1">
    <source>
        <dbReference type="ARBA" id="ARBA00022679"/>
    </source>
</evidence>
<dbReference type="RefSeq" id="WP_345254836.1">
    <property type="nucleotide sequence ID" value="NZ_BAABGY010000006.1"/>
</dbReference>
<dbReference type="InterPro" id="IPR050832">
    <property type="entry name" value="Bact_Acetyltransf"/>
</dbReference>
<name>A0ABP8GLQ6_9BACT</name>
<dbReference type="Pfam" id="PF00583">
    <property type="entry name" value="Acetyltransf_1"/>
    <property type="match status" value="1"/>
</dbReference>
<keyword evidence="2" id="KW-0012">Acyltransferase</keyword>
<organism evidence="4 5">
    <name type="scientific">Flaviaesturariibacter amylovorans</name>
    <dbReference type="NCBI Taxonomy" id="1084520"/>
    <lineage>
        <taxon>Bacteria</taxon>
        <taxon>Pseudomonadati</taxon>
        <taxon>Bacteroidota</taxon>
        <taxon>Chitinophagia</taxon>
        <taxon>Chitinophagales</taxon>
        <taxon>Chitinophagaceae</taxon>
        <taxon>Flaviaestuariibacter</taxon>
    </lineage>
</organism>
<dbReference type="Proteomes" id="UP001501725">
    <property type="component" value="Unassembled WGS sequence"/>
</dbReference>
<protein>
    <submittedName>
        <fullName evidence="4">GNAT family N-acetyltransferase</fullName>
    </submittedName>
</protein>
<proteinExistence type="predicted"/>
<evidence type="ECO:0000259" key="3">
    <source>
        <dbReference type="PROSITE" id="PS51186"/>
    </source>
</evidence>
<accession>A0ABP8GLQ6</accession>
<sequence length="170" mass="18761">MKIPQPPADVHIRSIAPADNAALAGVIRRTLEEFGAARPGTVYYDESTDHLYELFRAPRSAYFVAEQEGRVVGGGGIYPTEGLPDGTCELVKMYLLPEARGIGLGSHLIRTCIAWAESAGYTQVYLETMPELKKAMSTYERLGFRYLNGPMGNSGHHGCELWMLKQLSPR</sequence>
<evidence type="ECO:0000313" key="5">
    <source>
        <dbReference type="Proteomes" id="UP001501725"/>
    </source>
</evidence>
<dbReference type="EMBL" id="BAABGY010000006">
    <property type="protein sequence ID" value="GAA4326692.1"/>
    <property type="molecule type" value="Genomic_DNA"/>
</dbReference>
<feature type="domain" description="N-acetyltransferase" evidence="3">
    <location>
        <begin position="10"/>
        <end position="168"/>
    </location>
</feature>
<dbReference type="InterPro" id="IPR000182">
    <property type="entry name" value="GNAT_dom"/>
</dbReference>
<dbReference type="InterPro" id="IPR016181">
    <property type="entry name" value="Acyl_CoA_acyltransferase"/>
</dbReference>
<dbReference type="Gene3D" id="3.40.630.30">
    <property type="match status" value="1"/>
</dbReference>
<dbReference type="PANTHER" id="PTHR43877">
    <property type="entry name" value="AMINOALKYLPHOSPHONATE N-ACETYLTRANSFERASE-RELATED-RELATED"/>
    <property type="match status" value="1"/>
</dbReference>
<dbReference type="SUPFAM" id="SSF55729">
    <property type="entry name" value="Acyl-CoA N-acyltransferases (Nat)"/>
    <property type="match status" value="1"/>
</dbReference>
<keyword evidence="5" id="KW-1185">Reference proteome</keyword>
<gene>
    <name evidence="4" type="ORF">GCM10023184_15480</name>
</gene>
<keyword evidence="1" id="KW-0808">Transferase</keyword>
<reference evidence="5" key="1">
    <citation type="journal article" date="2019" name="Int. J. Syst. Evol. Microbiol.">
        <title>The Global Catalogue of Microorganisms (GCM) 10K type strain sequencing project: providing services to taxonomists for standard genome sequencing and annotation.</title>
        <authorList>
            <consortium name="The Broad Institute Genomics Platform"/>
            <consortium name="The Broad Institute Genome Sequencing Center for Infectious Disease"/>
            <person name="Wu L."/>
            <person name="Ma J."/>
        </authorList>
    </citation>
    <scope>NUCLEOTIDE SEQUENCE [LARGE SCALE GENOMIC DNA]</scope>
    <source>
        <strain evidence="5">JCM 17919</strain>
    </source>
</reference>
<comment type="caution">
    <text evidence="4">The sequence shown here is derived from an EMBL/GenBank/DDBJ whole genome shotgun (WGS) entry which is preliminary data.</text>
</comment>
<evidence type="ECO:0000313" key="4">
    <source>
        <dbReference type="EMBL" id="GAA4326692.1"/>
    </source>
</evidence>
<dbReference type="CDD" id="cd04301">
    <property type="entry name" value="NAT_SF"/>
    <property type="match status" value="1"/>
</dbReference>
<dbReference type="PROSITE" id="PS51186">
    <property type="entry name" value="GNAT"/>
    <property type="match status" value="1"/>
</dbReference>
<evidence type="ECO:0000256" key="2">
    <source>
        <dbReference type="ARBA" id="ARBA00023315"/>
    </source>
</evidence>